<dbReference type="OrthoDB" id="567563at2759"/>
<proteinExistence type="predicted"/>
<evidence type="ECO:0000313" key="1">
    <source>
        <dbReference type="EMBL" id="CAD7704616.1"/>
    </source>
</evidence>
<gene>
    <name evidence="1" type="ORF">OSTQU699_LOCUS9970</name>
</gene>
<reference evidence="1" key="1">
    <citation type="submission" date="2020-12" db="EMBL/GenBank/DDBJ databases">
        <authorList>
            <person name="Iha C."/>
        </authorList>
    </citation>
    <scope>NUCLEOTIDE SEQUENCE</scope>
</reference>
<dbReference type="AlphaFoldDB" id="A0A8S1J9X4"/>
<protein>
    <submittedName>
        <fullName evidence="1">Uncharacterized protein</fullName>
    </submittedName>
</protein>
<dbReference type="Pfam" id="PF08819">
    <property type="entry name" value="DUF1802"/>
    <property type="match status" value="1"/>
</dbReference>
<organism evidence="1 2">
    <name type="scientific">Ostreobium quekettii</name>
    <dbReference type="NCBI Taxonomy" id="121088"/>
    <lineage>
        <taxon>Eukaryota</taxon>
        <taxon>Viridiplantae</taxon>
        <taxon>Chlorophyta</taxon>
        <taxon>core chlorophytes</taxon>
        <taxon>Ulvophyceae</taxon>
        <taxon>TCBD clade</taxon>
        <taxon>Bryopsidales</taxon>
        <taxon>Ostreobineae</taxon>
        <taxon>Ostreobiaceae</taxon>
        <taxon>Ostreobium</taxon>
    </lineage>
</organism>
<sequence length="149" mass="17188">MELATRRGLDVMRPCVFAQILLRKGGIREPTFRPKARQFLLFPTSFHAEPGMVKENFRGRYFEESLSAQGDGHILPIQHFALVTGAWATKDPHILAVLEDLHIWTDQYIEGRLKWRSSQPLTVLEVRCYTLPQPKALAMREDFSGCFSW</sequence>
<accession>A0A8S1J9X4</accession>
<comment type="caution">
    <text evidence="1">The sequence shown here is derived from an EMBL/GenBank/DDBJ whole genome shotgun (WGS) entry which is preliminary data.</text>
</comment>
<dbReference type="EMBL" id="CAJHUC010002932">
    <property type="protein sequence ID" value="CAD7704616.1"/>
    <property type="molecule type" value="Genomic_DNA"/>
</dbReference>
<dbReference type="Proteomes" id="UP000708148">
    <property type="component" value="Unassembled WGS sequence"/>
</dbReference>
<keyword evidence="2" id="KW-1185">Reference proteome</keyword>
<evidence type="ECO:0000313" key="2">
    <source>
        <dbReference type="Proteomes" id="UP000708148"/>
    </source>
</evidence>
<dbReference type="InterPro" id="IPR014923">
    <property type="entry name" value="DUF1802"/>
</dbReference>
<feature type="non-terminal residue" evidence="1">
    <location>
        <position position="149"/>
    </location>
</feature>
<name>A0A8S1J9X4_9CHLO</name>